<evidence type="ECO:0000313" key="2">
    <source>
        <dbReference type="EMBL" id="QHI36012.1"/>
    </source>
</evidence>
<dbReference type="NCBIfam" id="TIGR04085">
    <property type="entry name" value="rSAM_more_4Fe4S"/>
    <property type="match status" value="1"/>
</dbReference>
<dbReference type="InterPro" id="IPR023885">
    <property type="entry name" value="4Fe4S-binding_SPASM_dom"/>
</dbReference>
<dbReference type="Gene3D" id="3.20.20.70">
    <property type="entry name" value="Aldolase class I"/>
    <property type="match status" value="1"/>
</dbReference>
<dbReference type="NCBIfam" id="TIGR04193">
    <property type="entry name" value="SPASM_w_grasp"/>
    <property type="match status" value="1"/>
</dbReference>
<organism evidence="2 3">
    <name type="scientific">Kordia antarctica</name>
    <dbReference type="NCBI Taxonomy" id="1218801"/>
    <lineage>
        <taxon>Bacteria</taxon>
        <taxon>Pseudomonadati</taxon>
        <taxon>Bacteroidota</taxon>
        <taxon>Flavobacteriia</taxon>
        <taxon>Flavobacteriales</taxon>
        <taxon>Flavobacteriaceae</taxon>
        <taxon>Kordia</taxon>
    </lineage>
</organism>
<evidence type="ECO:0000313" key="3">
    <source>
        <dbReference type="Proteomes" id="UP000464657"/>
    </source>
</evidence>
<keyword evidence="3" id="KW-1185">Reference proteome</keyword>
<protein>
    <recommendedName>
        <fullName evidence="1">4Fe4S-binding SPASM domain-containing protein</fullName>
    </recommendedName>
</protein>
<dbReference type="RefSeq" id="WP_160128746.1">
    <property type="nucleotide sequence ID" value="NZ_CP019288.1"/>
</dbReference>
<dbReference type="AlphaFoldDB" id="A0A7L4ZHA8"/>
<dbReference type="Pfam" id="PF13186">
    <property type="entry name" value="SPASM"/>
    <property type="match status" value="1"/>
</dbReference>
<name>A0A7L4ZHA8_9FLAO</name>
<feature type="domain" description="4Fe4S-binding SPASM" evidence="1">
    <location>
        <begin position="244"/>
        <end position="301"/>
    </location>
</feature>
<dbReference type="InterPro" id="IPR013785">
    <property type="entry name" value="Aldolase_TIM"/>
</dbReference>
<dbReference type="SUPFAM" id="SSF102114">
    <property type="entry name" value="Radical SAM enzymes"/>
    <property type="match status" value="1"/>
</dbReference>
<dbReference type="EMBL" id="CP019288">
    <property type="protein sequence ID" value="QHI36012.1"/>
    <property type="molecule type" value="Genomic_DNA"/>
</dbReference>
<dbReference type="PANTHER" id="PTHR11228">
    <property type="entry name" value="RADICAL SAM DOMAIN PROTEIN"/>
    <property type="match status" value="1"/>
</dbReference>
<evidence type="ECO:0000259" key="1">
    <source>
        <dbReference type="Pfam" id="PF13186"/>
    </source>
</evidence>
<dbReference type="InterPro" id="IPR026497">
    <property type="entry name" value="GRASP-with-SPASM"/>
</dbReference>
<sequence length="355" mass="41759">MKLVRFENCVPVKGHSRATICDLQRNRIKLIPNTLYEILTTHNGKSVAEIKTFYKEEDYDTVDEYIAFLIANEFVFLAEEPQWFPKLSMEWESPDQVTNAIADIDAISTYDLFKFLQELNNFSCNSLQLRFYDLVNMDYLEEILQFLEKSCSSIIGVECYIKYSKFLEKDTLINFVDYHSRLLRLIVHSAEKDEVIPSEINDQAFLFFTKQNINSQTHCGIIHKDFFTVNLPLFTESQKHNSCLNRKISIDANGNIKNCPSMPQSFGNIENTTLQEALHQKDFKKYWNITKDQIDICKDCEFRYVCTDCRAYTENPEDEYSKPLKCGYNPYTNEWSEWSVNPLKQKAIEYYKLQK</sequence>
<dbReference type="InterPro" id="IPR058240">
    <property type="entry name" value="rSAM_sf"/>
</dbReference>
<dbReference type="InterPro" id="IPR050377">
    <property type="entry name" value="Radical_SAM_PqqE_MftC-like"/>
</dbReference>
<dbReference type="PANTHER" id="PTHR11228:SF7">
    <property type="entry name" value="PQQA PEPTIDE CYCLASE"/>
    <property type="match status" value="1"/>
</dbReference>
<proteinExistence type="predicted"/>
<reference evidence="2 3" key="1">
    <citation type="journal article" date="2013" name="Int. J. Syst. Evol. Microbiol.">
        <title>Kordia antarctica sp. nov., isolated from Antarctic seawater.</title>
        <authorList>
            <person name="Baek K."/>
            <person name="Choi A."/>
            <person name="Kang I."/>
            <person name="Lee K."/>
            <person name="Cho J.C."/>
        </authorList>
    </citation>
    <scope>NUCLEOTIDE SEQUENCE [LARGE SCALE GENOMIC DNA]</scope>
    <source>
        <strain evidence="2 3">IMCC3317</strain>
    </source>
</reference>
<dbReference type="OrthoDB" id="1073749at2"/>
<gene>
    <name evidence="2" type="ORF">IMCC3317_13650</name>
</gene>
<dbReference type="KEGG" id="kan:IMCC3317_13650"/>
<dbReference type="Proteomes" id="UP000464657">
    <property type="component" value="Chromosome"/>
</dbReference>
<accession>A0A7L4ZHA8</accession>